<dbReference type="RefSeq" id="WP_074759140.1">
    <property type="nucleotide sequence ID" value="NZ_FOGJ01000052.1"/>
</dbReference>
<dbReference type="AlphaFoldDB" id="A0A1H9XAF5"/>
<evidence type="ECO:0000313" key="1">
    <source>
        <dbReference type="EMBL" id="SES43176.1"/>
    </source>
</evidence>
<name>A0A1H9XAF5_BUTFI</name>
<protein>
    <submittedName>
        <fullName evidence="1">Uncharacterized protein</fullName>
    </submittedName>
</protein>
<reference evidence="1 2" key="1">
    <citation type="submission" date="2016-10" db="EMBL/GenBank/DDBJ databases">
        <authorList>
            <person name="de Groot N.N."/>
        </authorList>
    </citation>
    <scope>NUCLEOTIDE SEQUENCE [LARGE SCALE GENOMIC DNA]</scope>
    <source>
        <strain evidence="1 2">AR40</strain>
    </source>
</reference>
<gene>
    <name evidence="1" type="ORF">SAMN04487884_1527</name>
</gene>
<proteinExistence type="predicted"/>
<organism evidence="1 2">
    <name type="scientific">Butyrivibrio fibrisolvens</name>
    <dbReference type="NCBI Taxonomy" id="831"/>
    <lineage>
        <taxon>Bacteria</taxon>
        <taxon>Bacillati</taxon>
        <taxon>Bacillota</taxon>
        <taxon>Clostridia</taxon>
        <taxon>Lachnospirales</taxon>
        <taxon>Lachnospiraceae</taxon>
        <taxon>Butyrivibrio</taxon>
    </lineage>
</organism>
<evidence type="ECO:0000313" key="2">
    <source>
        <dbReference type="Proteomes" id="UP000182584"/>
    </source>
</evidence>
<dbReference type="EMBL" id="FOGJ01000052">
    <property type="protein sequence ID" value="SES43176.1"/>
    <property type="molecule type" value="Genomic_DNA"/>
</dbReference>
<sequence>MINAIHPLFPNQASITTAVSALSDADKAKYTALMEAYKIEISADHINHDRVAVIIREAQELIAPSE</sequence>
<dbReference type="Proteomes" id="UP000182584">
    <property type="component" value="Unassembled WGS sequence"/>
</dbReference>
<accession>A0A1H9XAF5</accession>